<comment type="subcellular location">
    <subcellularLocation>
        <location evidence="10">Cell membrane</location>
    </subcellularLocation>
</comment>
<dbReference type="Pfam" id="PF04413">
    <property type="entry name" value="Glycos_transf_N"/>
    <property type="match status" value="1"/>
</dbReference>
<feature type="site" description="Transition state stabilizer" evidence="9">
    <location>
        <position position="206"/>
    </location>
</feature>
<evidence type="ECO:0000256" key="7">
    <source>
        <dbReference type="ARBA" id="ARBA00049183"/>
    </source>
</evidence>
<dbReference type="UniPathway" id="UPA00958"/>
<keyword evidence="10" id="KW-0472">Membrane</keyword>
<keyword evidence="10" id="KW-1003">Cell membrane</keyword>
<comment type="similarity">
    <text evidence="10">Belongs to the glycosyltransferase group 1 family.</text>
</comment>
<evidence type="ECO:0000256" key="6">
    <source>
        <dbReference type="ARBA" id="ARBA00031445"/>
    </source>
</evidence>
<dbReference type="AlphaFoldDB" id="A0A317E2U0"/>
<accession>A0A317E2U0</accession>
<organism evidence="12 13">
    <name type="scientific">Zavarzinia aquatilis</name>
    <dbReference type="NCBI Taxonomy" id="2211142"/>
    <lineage>
        <taxon>Bacteria</taxon>
        <taxon>Pseudomonadati</taxon>
        <taxon>Pseudomonadota</taxon>
        <taxon>Alphaproteobacteria</taxon>
        <taxon>Rhodospirillales</taxon>
        <taxon>Zavarziniaceae</taxon>
        <taxon>Zavarzinia</taxon>
    </lineage>
</organism>
<evidence type="ECO:0000256" key="10">
    <source>
        <dbReference type="RuleBase" id="RU365103"/>
    </source>
</evidence>
<keyword evidence="13" id="KW-1185">Reference proteome</keyword>
<feature type="active site" description="Proton acceptor" evidence="8">
    <location>
        <position position="61"/>
    </location>
</feature>
<evidence type="ECO:0000259" key="11">
    <source>
        <dbReference type="Pfam" id="PF04413"/>
    </source>
</evidence>
<evidence type="ECO:0000313" key="12">
    <source>
        <dbReference type="EMBL" id="PWR21309.1"/>
    </source>
</evidence>
<protein>
    <recommendedName>
        <fullName evidence="4 10">3-deoxy-D-manno-octulosonic acid transferase</fullName>
        <shortName evidence="10">Kdo transferase</shortName>
        <ecNumber evidence="3 10">2.4.99.12</ecNumber>
    </recommendedName>
    <alternativeName>
        <fullName evidence="6 10">Lipid IV(A) 3-deoxy-D-manno-octulosonic acid transferase</fullName>
    </alternativeName>
</protein>
<dbReference type="EC" id="2.4.99.12" evidence="3 10"/>
<dbReference type="GO" id="GO:0043842">
    <property type="term" value="F:Kdo transferase activity"/>
    <property type="evidence" value="ECO:0007669"/>
    <property type="project" value="UniProtKB-EC"/>
</dbReference>
<name>A0A317E2U0_9PROT</name>
<dbReference type="SUPFAM" id="SSF53756">
    <property type="entry name" value="UDP-Glycosyltransferase/glycogen phosphorylase"/>
    <property type="match status" value="1"/>
</dbReference>
<dbReference type="InterPro" id="IPR038107">
    <property type="entry name" value="Glycos_transf_N_sf"/>
</dbReference>
<keyword evidence="10" id="KW-0448">Lipopolysaccharide biosynthesis</keyword>
<evidence type="ECO:0000256" key="4">
    <source>
        <dbReference type="ARBA" id="ARBA00019077"/>
    </source>
</evidence>
<evidence type="ECO:0000256" key="2">
    <source>
        <dbReference type="ARBA" id="ARBA00004713"/>
    </source>
</evidence>
<comment type="pathway">
    <text evidence="2 10">Bacterial outer membrane biogenesis; LPS core biosynthesis.</text>
</comment>
<dbReference type="PANTHER" id="PTHR42755">
    <property type="entry name" value="3-DEOXY-MANNO-OCTULOSONATE CYTIDYLYLTRANSFERASE"/>
    <property type="match status" value="1"/>
</dbReference>
<dbReference type="GO" id="GO:0009245">
    <property type="term" value="P:lipid A biosynthetic process"/>
    <property type="evidence" value="ECO:0007669"/>
    <property type="project" value="TreeGrafter"/>
</dbReference>
<sequence>MTPGLYRLLTWMATPLVRPLLERRRRRGKEDAARLNERLGLAARARPDGRLIWLHGASVGEAQSVLGLIRRLVELPGLSVLLTTGTVTSAGLMAGRLPAGAFHQFVPVDHPAAVRRFLDHWRPDAALWIESELWPNLVLETARRGVAMALVNGRMSEASAKGWRKRPGLIRPLMAAFRFVAAQSAADGERFRALGAADVRLLGNLKFDAPALGADAAALATLAAQAGERPRWLLASSHKGEEAQAGRAHAALKARWPDLLTLIVPRHPERGEDVAAELTEMGLAVARRRAGEPIAAGTDIYVADTIGELGLFYRLSPIAAMGGSLVPHGGQNPLEPARLGCALVTGPHMGNFAEVMDSLRAGHAVAEVADEAALATLIGDLLADDARVAALGVAAAAVAVAGDGVVDRVLAAVRDLPGLDPRAGA</sequence>
<feature type="site" description="Transition state stabilizer" evidence="9">
    <location>
        <position position="130"/>
    </location>
</feature>
<dbReference type="GO" id="GO:0009244">
    <property type="term" value="P:lipopolysaccharide core region biosynthetic process"/>
    <property type="evidence" value="ECO:0007669"/>
    <property type="project" value="UniProtKB-UniRule"/>
</dbReference>
<evidence type="ECO:0000256" key="5">
    <source>
        <dbReference type="ARBA" id="ARBA00022679"/>
    </source>
</evidence>
<feature type="domain" description="3-deoxy-D-manno-octulosonic-acid transferase N-terminal" evidence="11">
    <location>
        <begin position="34"/>
        <end position="209"/>
    </location>
</feature>
<evidence type="ECO:0000313" key="13">
    <source>
        <dbReference type="Proteomes" id="UP000245461"/>
    </source>
</evidence>
<comment type="caution">
    <text evidence="12">The sequence shown here is derived from an EMBL/GenBank/DDBJ whole genome shotgun (WGS) entry which is preliminary data.</text>
</comment>
<dbReference type="EMBL" id="QGLE01000007">
    <property type="protein sequence ID" value="PWR21309.1"/>
    <property type="molecule type" value="Genomic_DNA"/>
</dbReference>
<dbReference type="OrthoDB" id="9789797at2"/>
<comment type="function">
    <text evidence="1 10">Involved in lipopolysaccharide (LPS) biosynthesis. Catalyzes the transfer of 3-deoxy-D-manno-octulosonate (Kdo) residue(s) from CMP-Kdo to lipid IV(A), the tetraacyldisaccharide-1,4'-bisphosphate precursor of lipid A.</text>
</comment>
<dbReference type="GO" id="GO:0005886">
    <property type="term" value="C:plasma membrane"/>
    <property type="evidence" value="ECO:0007669"/>
    <property type="project" value="UniProtKB-SubCell"/>
</dbReference>
<keyword evidence="5 10" id="KW-0808">Transferase</keyword>
<evidence type="ECO:0000256" key="8">
    <source>
        <dbReference type="PIRSR" id="PIRSR639901-1"/>
    </source>
</evidence>
<dbReference type="Gene3D" id="3.40.50.2000">
    <property type="entry name" value="Glycogen Phosphorylase B"/>
    <property type="match status" value="1"/>
</dbReference>
<dbReference type="InterPro" id="IPR007507">
    <property type="entry name" value="Glycos_transf_N"/>
</dbReference>
<evidence type="ECO:0000256" key="1">
    <source>
        <dbReference type="ARBA" id="ARBA00003394"/>
    </source>
</evidence>
<gene>
    <name evidence="12" type="ORF">DKG74_12750</name>
</gene>
<proteinExistence type="inferred from homology"/>
<reference evidence="12 13" key="1">
    <citation type="submission" date="2018-05" db="EMBL/GenBank/DDBJ databases">
        <title>Zavarzinia sp. HR-AS.</title>
        <authorList>
            <person name="Lee Y."/>
            <person name="Jeon C.O."/>
        </authorList>
    </citation>
    <scope>NUCLEOTIDE SEQUENCE [LARGE SCALE GENOMIC DNA]</scope>
    <source>
        <strain evidence="12 13">HR-AS</strain>
    </source>
</reference>
<comment type="catalytic activity">
    <reaction evidence="7 10">
        <text>lipid IVA (E. coli) + CMP-3-deoxy-beta-D-manno-octulosonate = alpha-Kdo-(2-&gt;6)-lipid IVA (E. coli) + CMP + H(+)</text>
        <dbReference type="Rhea" id="RHEA:28066"/>
        <dbReference type="ChEBI" id="CHEBI:15378"/>
        <dbReference type="ChEBI" id="CHEBI:58603"/>
        <dbReference type="ChEBI" id="CHEBI:60364"/>
        <dbReference type="ChEBI" id="CHEBI:60377"/>
        <dbReference type="ChEBI" id="CHEBI:85987"/>
        <dbReference type="EC" id="2.4.99.12"/>
    </reaction>
</comment>
<dbReference type="PANTHER" id="PTHR42755:SF1">
    <property type="entry name" value="3-DEOXY-D-MANNO-OCTULOSONIC ACID TRANSFERASE, MITOCHONDRIAL-RELATED"/>
    <property type="match status" value="1"/>
</dbReference>
<evidence type="ECO:0000256" key="9">
    <source>
        <dbReference type="PIRSR" id="PIRSR639901-2"/>
    </source>
</evidence>
<dbReference type="Proteomes" id="UP000245461">
    <property type="component" value="Unassembled WGS sequence"/>
</dbReference>
<dbReference type="Gene3D" id="3.40.50.11720">
    <property type="entry name" value="3-Deoxy-D-manno-octulosonic-acid transferase, N-terminal domain"/>
    <property type="match status" value="1"/>
</dbReference>
<evidence type="ECO:0000256" key="3">
    <source>
        <dbReference type="ARBA" id="ARBA00012621"/>
    </source>
</evidence>
<dbReference type="InterPro" id="IPR039901">
    <property type="entry name" value="Kdotransferase"/>
</dbReference>